<comment type="function">
    <text evidence="10">IGPS catalyzes the conversion of PRFAR and glutamine to IGP, AICAR and glutamate. The HisH subunit catalyzes the hydrolysis of glutamine to glutamate and ammonia as part of the synthesis of IGP and AICAR. The resulting ammonia molecule is channeled to the active site of HisF.</text>
</comment>
<evidence type="ECO:0000313" key="14">
    <source>
        <dbReference type="Proteomes" id="UP000055702"/>
    </source>
</evidence>
<keyword evidence="4 10" id="KW-0378">Hydrolase</keyword>
<comment type="catalytic activity">
    <reaction evidence="9 10">
        <text>L-glutamine + H2O = L-glutamate + NH4(+)</text>
        <dbReference type="Rhea" id="RHEA:15889"/>
        <dbReference type="ChEBI" id="CHEBI:15377"/>
        <dbReference type="ChEBI" id="CHEBI:28938"/>
        <dbReference type="ChEBI" id="CHEBI:29985"/>
        <dbReference type="ChEBI" id="CHEBI:58359"/>
        <dbReference type="EC" id="3.5.1.2"/>
    </reaction>
</comment>
<comment type="caution">
    <text evidence="13">The sequence shown here is derived from an EMBL/GenBank/DDBJ whole genome shotgun (WGS) entry which is preliminary data.</text>
</comment>
<evidence type="ECO:0000256" key="4">
    <source>
        <dbReference type="ARBA" id="ARBA00022801"/>
    </source>
</evidence>
<evidence type="ECO:0000256" key="9">
    <source>
        <dbReference type="ARBA" id="ARBA00049534"/>
    </source>
</evidence>
<gene>
    <name evidence="10 13" type="primary">hisH</name>
    <name evidence="13" type="ORF">AWJ07_02990</name>
</gene>
<feature type="active site" description="Nucleophile" evidence="10 11">
    <location>
        <position position="80"/>
    </location>
</feature>
<dbReference type="CDD" id="cd01748">
    <property type="entry name" value="GATase1_IGP_Synthase"/>
    <property type="match status" value="1"/>
</dbReference>
<keyword evidence="3 10" id="KW-0028">Amino-acid biosynthesis</keyword>
<evidence type="ECO:0000256" key="6">
    <source>
        <dbReference type="ARBA" id="ARBA00023102"/>
    </source>
</evidence>
<keyword evidence="5 10" id="KW-0315">Glutamine amidotransferase</keyword>
<protein>
    <recommendedName>
        <fullName evidence="10">Imidazole glycerol phosphate synthase subunit HisH</fullName>
        <ecNumber evidence="10">4.3.2.10</ecNumber>
    </recommendedName>
    <alternativeName>
        <fullName evidence="10">IGP synthase glutaminase subunit</fullName>
        <ecNumber evidence="10">3.5.1.2</ecNumber>
    </alternativeName>
    <alternativeName>
        <fullName evidence="10">IGP synthase subunit HisH</fullName>
    </alternativeName>
    <alternativeName>
        <fullName evidence="10">ImGP synthase subunit HisH</fullName>
        <shortName evidence="10">IGPS subunit HisH</shortName>
    </alternativeName>
</protein>
<dbReference type="GO" id="GO:0016829">
    <property type="term" value="F:lyase activity"/>
    <property type="evidence" value="ECO:0007669"/>
    <property type="project" value="UniProtKB-KW"/>
</dbReference>
<dbReference type="InterPro" id="IPR017926">
    <property type="entry name" value="GATASE"/>
</dbReference>
<dbReference type="PROSITE" id="PS51273">
    <property type="entry name" value="GATASE_TYPE_1"/>
    <property type="match status" value="1"/>
</dbReference>
<accession>A0A106C3F4</accession>
<feature type="active site" evidence="10 11">
    <location>
        <position position="189"/>
    </location>
</feature>
<name>A0A106C3F4_SHEFR</name>
<dbReference type="EC" id="3.5.1.2" evidence="10"/>
<dbReference type="PIRSF" id="PIRSF000495">
    <property type="entry name" value="Amidotransf_hisH"/>
    <property type="match status" value="1"/>
</dbReference>
<dbReference type="NCBIfam" id="TIGR01855">
    <property type="entry name" value="IMP_synth_hisH"/>
    <property type="match status" value="1"/>
</dbReference>
<dbReference type="GO" id="GO:0000107">
    <property type="term" value="F:imidazoleglycerol-phosphate synthase activity"/>
    <property type="evidence" value="ECO:0007669"/>
    <property type="project" value="UniProtKB-UniRule"/>
</dbReference>
<evidence type="ECO:0000256" key="2">
    <source>
        <dbReference type="ARBA" id="ARBA00011152"/>
    </source>
</evidence>
<keyword evidence="6 10" id="KW-0368">Histidine biosynthesis</keyword>
<dbReference type="Gene3D" id="3.40.50.880">
    <property type="match status" value="1"/>
</dbReference>
<evidence type="ECO:0000256" key="7">
    <source>
        <dbReference type="ARBA" id="ARBA00023239"/>
    </source>
</evidence>
<dbReference type="Pfam" id="PF00117">
    <property type="entry name" value="GATase"/>
    <property type="match status" value="1"/>
</dbReference>
<organism evidence="13">
    <name type="scientific">Shewanella frigidimarina</name>
    <dbReference type="NCBI Taxonomy" id="56812"/>
    <lineage>
        <taxon>Bacteria</taxon>
        <taxon>Pseudomonadati</taxon>
        <taxon>Pseudomonadota</taxon>
        <taxon>Gammaproteobacteria</taxon>
        <taxon>Alteromonadales</taxon>
        <taxon>Shewanellaceae</taxon>
        <taxon>Shewanella</taxon>
    </lineage>
</organism>
<evidence type="ECO:0000313" key="13">
    <source>
        <dbReference type="EMBL" id="KVX03537.1"/>
    </source>
</evidence>
<evidence type="ECO:0000256" key="10">
    <source>
        <dbReference type="HAMAP-Rule" id="MF_00278"/>
    </source>
</evidence>
<dbReference type="InterPro" id="IPR029062">
    <property type="entry name" value="Class_I_gatase-like"/>
</dbReference>
<sequence length="207" mass="23063">MISIIDCGMGNLGSVKNMLKHIGVQSEIISTSLEVDQAEKIILPGVGNWDNGVKKLNESGLLEALNKKVLIDKVPVLGICLGMQLLLESSEEGSLPGIGWISGKVKKFEFSPSQQEQNKLRIPHMGWNIVNAKKSTELTGFDGDETRFYFVHSYHAVVDNPQDVLMTCDYGYEFACAIHHENIWGVQFHPEKSHKFGMALMKKFAEL</sequence>
<comment type="subcellular location">
    <subcellularLocation>
        <location evidence="10">Cytoplasm</location>
    </subcellularLocation>
</comment>
<dbReference type="PANTHER" id="PTHR42701:SF1">
    <property type="entry name" value="IMIDAZOLE GLYCEROL PHOSPHATE SYNTHASE SUBUNIT HISH"/>
    <property type="match status" value="1"/>
</dbReference>
<dbReference type="GO" id="GO:0004359">
    <property type="term" value="F:glutaminase activity"/>
    <property type="evidence" value="ECO:0007669"/>
    <property type="project" value="UniProtKB-EC"/>
</dbReference>
<dbReference type="SUPFAM" id="SSF52317">
    <property type="entry name" value="Class I glutamine amidotransferase-like"/>
    <property type="match status" value="1"/>
</dbReference>
<dbReference type="EMBL" id="LRDC01000001">
    <property type="protein sequence ID" value="KVX03537.1"/>
    <property type="molecule type" value="Genomic_DNA"/>
</dbReference>
<feature type="active site" evidence="10 11">
    <location>
        <position position="191"/>
    </location>
</feature>
<comment type="subunit">
    <text evidence="2 10">Heterodimer of HisH and HisF.</text>
</comment>
<dbReference type="EC" id="4.3.2.10" evidence="10"/>
<evidence type="ECO:0000256" key="3">
    <source>
        <dbReference type="ARBA" id="ARBA00022605"/>
    </source>
</evidence>
<dbReference type="GO" id="GO:0005737">
    <property type="term" value="C:cytoplasm"/>
    <property type="evidence" value="ECO:0007669"/>
    <property type="project" value="UniProtKB-SubCell"/>
</dbReference>
<dbReference type="PANTHER" id="PTHR42701">
    <property type="entry name" value="IMIDAZOLE GLYCEROL PHOSPHATE SYNTHASE SUBUNIT HISH"/>
    <property type="match status" value="1"/>
</dbReference>
<dbReference type="Proteomes" id="UP000055702">
    <property type="component" value="Unassembled WGS sequence"/>
</dbReference>
<proteinExistence type="inferred from homology"/>
<dbReference type="RefSeq" id="WP_059744205.1">
    <property type="nucleotide sequence ID" value="NZ_LRDC01000001.1"/>
</dbReference>
<comment type="catalytic activity">
    <reaction evidence="8 10">
        <text>5-[(5-phospho-1-deoxy-D-ribulos-1-ylimino)methylamino]-1-(5-phospho-beta-D-ribosyl)imidazole-4-carboxamide + L-glutamine = D-erythro-1-(imidazol-4-yl)glycerol 3-phosphate + 5-amino-1-(5-phospho-beta-D-ribosyl)imidazole-4-carboxamide + L-glutamate + H(+)</text>
        <dbReference type="Rhea" id="RHEA:24793"/>
        <dbReference type="ChEBI" id="CHEBI:15378"/>
        <dbReference type="ChEBI" id="CHEBI:29985"/>
        <dbReference type="ChEBI" id="CHEBI:58278"/>
        <dbReference type="ChEBI" id="CHEBI:58359"/>
        <dbReference type="ChEBI" id="CHEBI:58475"/>
        <dbReference type="ChEBI" id="CHEBI:58525"/>
        <dbReference type="EC" id="4.3.2.10"/>
    </reaction>
</comment>
<keyword evidence="7 10" id="KW-0456">Lyase</keyword>
<dbReference type="AlphaFoldDB" id="A0A106C3F4"/>
<dbReference type="InterPro" id="IPR010139">
    <property type="entry name" value="Imidazole-glycPsynth_HisH"/>
</dbReference>
<dbReference type="GO" id="GO:0000105">
    <property type="term" value="P:L-histidine biosynthetic process"/>
    <property type="evidence" value="ECO:0007669"/>
    <property type="project" value="UniProtKB-UniRule"/>
</dbReference>
<feature type="domain" description="Glutamine amidotransferase" evidence="12">
    <location>
        <begin position="4"/>
        <end position="203"/>
    </location>
</feature>
<evidence type="ECO:0000256" key="5">
    <source>
        <dbReference type="ARBA" id="ARBA00022962"/>
    </source>
</evidence>
<dbReference type="UniPathway" id="UPA00031">
    <property type="reaction ID" value="UER00010"/>
</dbReference>
<reference evidence="13 14" key="1">
    <citation type="submission" date="2016-01" db="EMBL/GenBank/DDBJ databases">
        <title>Draft genome of the antarctic isolate Shewanella frigidimarina Ag06-30.</title>
        <authorList>
            <person name="Parmeciano Di Noto G."/>
            <person name="Vazquez S."/>
            <person name="Mac Cormack W."/>
            <person name="Iriarte A."/>
            <person name="Quiroga C."/>
        </authorList>
    </citation>
    <scope>NUCLEOTIDE SEQUENCE [LARGE SCALE GENOMIC DNA]</scope>
    <source>
        <strain evidence="13 14">Ag06-30</strain>
    </source>
</reference>
<evidence type="ECO:0000256" key="8">
    <source>
        <dbReference type="ARBA" id="ARBA00047838"/>
    </source>
</evidence>
<evidence type="ECO:0000259" key="12">
    <source>
        <dbReference type="Pfam" id="PF00117"/>
    </source>
</evidence>
<comment type="pathway">
    <text evidence="1 10">Amino-acid biosynthesis; L-histidine biosynthesis; L-histidine from 5-phospho-alpha-D-ribose 1-diphosphate: step 5/9.</text>
</comment>
<keyword evidence="10" id="KW-0963">Cytoplasm</keyword>
<evidence type="ECO:0000256" key="1">
    <source>
        <dbReference type="ARBA" id="ARBA00005091"/>
    </source>
</evidence>
<dbReference type="HAMAP" id="MF_00278">
    <property type="entry name" value="HisH"/>
    <property type="match status" value="1"/>
</dbReference>
<evidence type="ECO:0000256" key="11">
    <source>
        <dbReference type="PIRSR" id="PIRSR000495-1"/>
    </source>
</evidence>